<name>A0AAU6SEJ2_9MICO</name>
<sequence>MKLLTNGTGTYLTGDRIADAVVRLGIALSNEQCVDVVEIPYRAPHGGVEQAMLTIGWQTRVNAETQSTAGDELVDHRAVQAIVAQAHRLVPHGDTPMSRDEVGHTQGYDDML</sequence>
<dbReference type="AlphaFoldDB" id="A0AAU6SEJ2"/>
<evidence type="ECO:0000256" key="1">
    <source>
        <dbReference type="SAM" id="MobiDB-lite"/>
    </source>
</evidence>
<accession>A0AAU6SEJ2</accession>
<dbReference type="EMBL" id="CP151632">
    <property type="protein sequence ID" value="WZO35309.1"/>
    <property type="molecule type" value="Genomic_DNA"/>
</dbReference>
<gene>
    <name evidence="2" type="ORF">MRBLWS13_003005</name>
</gene>
<proteinExistence type="predicted"/>
<protein>
    <submittedName>
        <fullName evidence="2">Uncharacterized protein</fullName>
    </submittedName>
</protein>
<dbReference type="RefSeq" id="WP_349426148.1">
    <property type="nucleotide sequence ID" value="NZ_CP151632.1"/>
</dbReference>
<reference evidence="2" key="1">
    <citation type="submission" date="2024-04" db="EMBL/GenBank/DDBJ databases">
        <authorList>
            <person name="Roder T."/>
            <person name="Oberhansli S."/>
            <person name="Kreuzer M."/>
        </authorList>
    </citation>
    <scope>NUCLEOTIDE SEQUENCE</scope>
    <source>
        <strain evidence="2">LWS13-1.2</strain>
    </source>
</reference>
<evidence type="ECO:0000313" key="2">
    <source>
        <dbReference type="EMBL" id="WZO35309.1"/>
    </source>
</evidence>
<organism evidence="2">
    <name type="scientific">Microbacterium sp. LWS13-1.2</name>
    <dbReference type="NCBI Taxonomy" id="3135264"/>
    <lineage>
        <taxon>Bacteria</taxon>
        <taxon>Bacillati</taxon>
        <taxon>Actinomycetota</taxon>
        <taxon>Actinomycetes</taxon>
        <taxon>Micrococcales</taxon>
        <taxon>Microbacteriaceae</taxon>
        <taxon>Microbacterium</taxon>
    </lineage>
</organism>
<feature type="region of interest" description="Disordered" evidence="1">
    <location>
        <begin position="91"/>
        <end position="112"/>
    </location>
</feature>